<dbReference type="EnsemblMetazoa" id="XM_050644813.1">
    <property type="protein sequence ID" value="XP_050500770.1"/>
    <property type="gene ID" value="LOC126880760"/>
</dbReference>
<dbReference type="RefSeq" id="XP_050500770.1">
    <property type="nucleotide sequence ID" value="XM_050644813.1"/>
</dbReference>
<dbReference type="PROSITE" id="PS00028">
    <property type="entry name" value="ZINC_FINGER_C2H2_1"/>
    <property type="match status" value="1"/>
</dbReference>
<evidence type="ECO:0000256" key="1">
    <source>
        <dbReference type="PROSITE-ProRule" id="PRU00042"/>
    </source>
</evidence>
<organism evidence="3 4">
    <name type="scientific">Diabrotica virgifera virgifera</name>
    <name type="common">western corn rootworm</name>
    <dbReference type="NCBI Taxonomy" id="50390"/>
    <lineage>
        <taxon>Eukaryota</taxon>
        <taxon>Metazoa</taxon>
        <taxon>Ecdysozoa</taxon>
        <taxon>Arthropoda</taxon>
        <taxon>Hexapoda</taxon>
        <taxon>Insecta</taxon>
        <taxon>Pterygota</taxon>
        <taxon>Neoptera</taxon>
        <taxon>Endopterygota</taxon>
        <taxon>Coleoptera</taxon>
        <taxon>Polyphaga</taxon>
        <taxon>Cucujiformia</taxon>
        <taxon>Chrysomeloidea</taxon>
        <taxon>Chrysomelidae</taxon>
        <taxon>Galerucinae</taxon>
        <taxon>Diabroticina</taxon>
        <taxon>Diabroticites</taxon>
        <taxon>Diabrotica</taxon>
    </lineage>
</organism>
<dbReference type="PROSITE" id="PS50157">
    <property type="entry name" value="ZINC_FINGER_C2H2_2"/>
    <property type="match status" value="1"/>
</dbReference>
<dbReference type="PANTHER" id="PTHR33936">
    <property type="entry name" value="PROTEIN CBG17840"/>
    <property type="match status" value="1"/>
</dbReference>
<dbReference type="GeneID" id="126880760"/>
<keyword evidence="1" id="KW-0863">Zinc-finger</keyword>
<dbReference type="InterPro" id="IPR013087">
    <property type="entry name" value="Znf_C2H2_type"/>
</dbReference>
<evidence type="ECO:0000259" key="2">
    <source>
        <dbReference type="PROSITE" id="PS50157"/>
    </source>
</evidence>
<name>A0ABM5JS62_DIAVI</name>
<reference evidence="3" key="1">
    <citation type="submission" date="2025-05" db="UniProtKB">
        <authorList>
            <consortium name="EnsemblMetazoa"/>
        </authorList>
    </citation>
    <scope>IDENTIFICATION</scope>
</reference>
<dbReference type="InterPro" id="IPR052797">
    <property type="entry name" value="RegFact_GeneExpr_CellDeath"/>
</dbReference>
<feature type="domain" description="C2H2-type" evidence="2">
    <location>
        <begin position="29"/>
        <end position="56"/>
    </location>
</feature>
<evidence type="ECO:0000313" key="3">
    <source>
        <dbReference type="EnsemblMetazoa" id="XP_050500770.1"/>
    </source>
</evidence>
<sequence length="310" mass="36000">MFYMKTTILNSIHYSDKEKELTKSKSFKYECENCQKHFNDINNFKKHKKTHESSDPKKQHKCILCNAEELTKSEIHSHFKVVHEIVLTSEVLKFPTCDDFHTWKNQIERTTQSSFINEHGSYNTKDYKRLKYVCHRSGLFKSQSKGLRHLKTQGSHKINGYCPAEIIVKLLNDGTCEVEFVAQHIGHNENLGHLNLNQSEKEDLAAKIALKVPFESILDEVRNSVSGSEIDRLHLLKKKDLANIQACFNLNKESIRHVQDAVSVEAWIKEVENSGCVLFYKPQDTLSEDYKELKETDFILIIMNKAQREI</sequence>
<dbReference type="PANTHER" id="PTHR33936:SF24">
    <property type="entry name" value="C2H2-TYPE DOMAIN-CONTAINING PROTEIN"/>
    <property type="match status" value="1"/>
</dbReference>
<dbReference type="Gene3D" id="3.30.160.60">
    <property type="entry name" value="Classic Zinc Finger"/>
    <property type="match status" value="1"/>
</dbReference>
<dbReference type="SMART" id="SM00355">
    <property type="entry name" value="ZnF_C2H2"/>
    <property type="match status" value="2"/>
</dbReference>
<dbReference type="Proteomes" id="UP001652700">
    <property type="component" value="Unplaced"/>
</dbReference>
<keyword evidence="4" id="KW-1185">Reference proteome</keyword>
<proteinExistence type="predicted"/>
<protein>
    <recommendedName>
        <fullName evidence="2">C2H2-type domain-containing protein</fullName>
    </recommendedName>
</protein>
<keyword evidence="1" id="KW-0862">Zinc</keyword>
<evidence type="ECO:0000313" key="4">
    <source>
        <dbReference type="Proteomes" id="UP001652700"/>
    </source>
</evidence>
<keyword evidence="1" id="KW-0479">Metal-binding</keyword>
<accession>A0ABM5JS62</accession>